<feature type="transmembrane region" description="Helical" evidence="1">
    <location>
        <begin position="493"/>
        <end position="514"/>
    </location>
</feature>
<dbReference type="InterPro" id="IPR040256">
    <property type="entry name" value="At4g02000-like"/>
</dbReference>
<dbReference type="Proteomes" id="UP001552299">
    <property type="component" value="Unassembled WGS sequence"/>
</dbReference>
<keyword evidence="1" id="KW-0472">Membrane</keyword>
<dbReference type="AlphaFoldDB" id="A0ABD0V1B1"/>
<evidence type="ECO:0000313" key="2">
    <source>
        <dbReference type="EMBL" id="KAL0916491.1"/>
    </source>
</evidence>
<evidence type="ECO:0008006" key="4">
    <source>
        <dbReference type="Google" id="ProtNLM"/>
    </source>
</evidence>
<gene>
    <name evidence="2" type="ORF">M5K25_014011</name>
</gene>
<dbReference type="EMBL" id="JANQDX010000011">
    <property type="protein sequence ID" value="KAL0916491.1"/>
    <property type="molecule type" value="Genomic_DNA"/>
</dbReference>
<dbReference type="PANTHER" id="PTHR31286">
    <property type="entry name" value="GLYCINE-RICH CELL WALL STRUCTURAL PROTEIN 1.8-LIKE"/>
    <property type="match status" value="1"/>
</dbReference>
<evidence type="ECO:0000256" key="1">
    <source>
        <dbReference type="SAM" id="Phobius"/>
    </source>
</evidence>
<sequence length="515" mass="55718">MDPRSRVLSSMLYLVLPLMLVFRRSKRLHLGVTSCVDLRRGNHVACSTIPVCFSWFFFLPVALAWIPFVGFFFNLKLNVDFLVTLLDSSHVLIKLLSDMDYSRVFCHRSNLVYNCYMKLSKLSPTLDIGVESSVIPIWIFFPNLRPHLFSPRILHALGSLFGRPLKVDNATSIGSRPSLARVLVELDITKKYPEKVWLGPDKLGYIQSVEMEPFPPFCDQCKALGHGRGECRSMSSVPVKGLANSNIPIKNVGNGIVVENVVVDGNVDVASSNPLCPVTSLIGAGNGVVSALGVEAAEAGVHSSAVDLVGPSLVASVAGPLVYPVAPEAVALVSEIIDVCKVNPEPEVVDVGPSKLGVIAAISPVNDLDSTVGAFPPTHLVDVPVSLISNVAMHAHLASKLKECPVDHPDWLEVSSLGGDVEGKSSAEPTDNLHEFYSLKALVLLSCLDEVFGCLYFGSLAFRLWGCRRVLLVWIVVVRFLPRAMMRRLCSPSDLVGLLAIIAGGSLVFFVSVLA</sequence>
<organism evidence="2 3">
    <name type="scientific">Dendrobium thyrsiflorum</name>
    <name type="common">Pinecone-like raceme dendrobium</name>
    <name type="synonym">Orchid</name>
    <dbReference type="NCBI Taxonomy" id="117978"/>
    <lineage>
        <taxon>Eukaryota</taxon>
        <taxon>Viridiplantae</taxon>
        <taxon>Streptophyta</taxon>
        <taxon>Embryophyta</taxon>
        <taxon>Tracheophyta</taxon>
        <taxon>Spermatophyta</taxon>
        <taxon>Magnoliopsida</taxon>
        <taxon>Liliopsida</taxon>
        <taxon>Asparagales</taxon>
        <taxon>Orchidaceae</taxon>
        <taxon>Epidendroideae</taxon>
        <taxon>Malaxideae</taxon>
        <taxon>Dendrobiinae</taxon>
        <taxon>Dendrobium</taxon>
    </lineage>
</organism>
<keyword evidence="1" id="KW-1133">Transmembrane helix</keyword>
<evidence type="ECO:0000313" key="3">
    <source>
        <dbReference type="Proteomes" id="UP001552299"/>
    </source>
</evidence>
<name>A0ABD0V1B1_DENTH</name>
<accession>A0ABD0V1B1</accession>
<proteinExistence type="predicted"/>
<feature type="transmembrane region" description="Helical" evidence="1">
    <location>
        <begin position="455"/>
        <end position="481"/>
    </location>
</feature>
<reference evidence="2 3" key="1">
    <citation type="journal article" date="2024" name="Plant Biotechnol. J.">
        <title>Dendrobium thyrsiflorum genome and its molecular insights into genes involved in important horticultural traits.</title>
        <authorList>
            <person name="Chen B."/>
            <person name="Wang J.Y."/>
            <person name="Zheng P.J."/>
            <person name="Li K.L."/>
            <person name="Liang Y.M."/>
            <person name="Chen X.F."/>
            <person name="Zhang C."/>
            <person name="Zhao X."/>
            <person name="He X."/>
            <person name="Zhang G.Q."/>
            <person name="Liu Z.J."/>
            <person name="Xu Q."/>
        </authorList>
    </citation>
    <scope>NUCLEOTIDE SEQUENCE [LARGE SCALE GENOMIC DNA]</scope>
    <source>
        <strain evidence="2">GZMU011</strain>
    </source>
</reference>
<feature type="transmembrane region" description="Helical" evidence="1">
    <location>
        <begin position="44"/>
        <end position="73"/>
    </location>
</feature>
<dbReference type="PANTHER" id="PTHR31286:SF180">
    <property type="entry name" value="OS10G0362600 PROTEIN"/>
    <property type="match status" value="1"/>
</dbReference>
<keyword evidence="3" id="KW-1185">Reference proteome</keyword>
<feature type="transmembrane region" description="Helical" evidence="1">
    <location>
        <begin position="6"/>
        <end position="23"/>
    </location>
</feature>
<protein>
    <recommendedName>
        <fullName evidence="4">DUF4283 domain-containing protein</fullName>
    </recommendedName>
</protein>
<comment type="caution">
    <text evidence="2">The sequence shown here is derived from an EMBL/GenBank/DDBJ whole genome shotgun (WGS) entry which is preliminary data.</text>
</comment>
<keyword evidence="1" id="KW-0812">Transmembrane</keyword>